<feature type="domain" description="J" evidence="3">
    <location>
        <begin position="6"/>
        <end position="71"/>
    </location>
</feature>
<keyword evidence="2" id="KW-1133">Transmembrane helix</keyword>
<feature type="transmembrane region" description="Helical" evidence="2">
    <location>
        <begin position="117"/>
        <end position="136"/>
    </location>
</feature>
<evidence type="ECO:0000256" key="2">
    <source>
        <dbReference type="SAM" id="Phobius"/>
    </source>
</evidence>
<dbReference type="AlphaFoldDB" id="A0A7W9X0C4"/>
<keyword evidence="2" id="KW-0812">Transmembrane</keyword>
<proteinExistence type="predicted"/>
<comment type="caution">
    <text evidence="4">The sequence shown here is derived from an EMBL/GenBank/DDBJ whole genome shotgun (WGS) entry which is preliminary data.</text>
</comment>
<gene>
    <name evidence="4" type="ORF">HD842_002287</name>
</gene>
<dbReference type="CDD" id="cd06257">
    <property type="entry name" value="DnaJ"/>
    <property type="match status" value="1"/>
</dbReference>
<dbReference type="InterPro" id="IPR036869">
    <property type="entry name" value="J_dom_sf"/>
</dbReference>
<evidence type="ECO:0000313" key="4">
    <source>
        <dbReference type="EMBL" id="MBB6134145.1"/>
    </source>
</evidence>
<evidence type="ECO:0000256" key="1">
    <source>
        <dbReference type="SAM" id="MobiDB-lite"/>
    </source>
</evidence>
<dbReference type="Pfam" id="PF00226">
    <property type="entry name" value="DnaJ"/>
    <property type="match status" value="1"/>
</dbReference>
<keyword evidence="5" id="KW-1185">Reference proteome</keyword>
<dbReference type="InterPro" id="IPR050817">
    <property type="entry name" value="DjlA_DnaK_co-chaperone"/>
</dbReference>
<dbReference type="Proteomes" id="UP000540787">
    <property type="component" value="Unassembled WGS sequence"/>
</dbReference>
<dbReference type="PROSITE" id="PS50076">
    <property type="entry name" value="DNAJ_2"/>
    <property type="match status" value="1"/>
</dbReference>
<feature type="region of interest" description="Disordered" evidence="1">
    <location>
        <begin position="163"/>
        <end position="185"/>
    </location>
</feature>
<organism evidence="4 5">
    <name type="scientific">Massilia aurea</name>
    <dbReference type="NCBI Taxonomy" id="373040"/>
    <lineage>
        <taxon>Bacteria</taxon>
        <taxon>Pseudomonadati</taxon>
        <taxon>Pseudomonadota</taxon>
        <taxon>Betaproteobacteria</taxon>
        <taxon>Burkholderiales</taxon>
        <taxon>Oxalobacteraceae</taxon>
        <taxon>Telluria group</taxon>
        <taxon>Massilia</taxon>
    </lineage>
</organism>
<dbReference type="SUPFAM" id="SSF46565">
    <property type="entry name" value="Chaperone J-domain"/>
    <property type="match status" value="1"/>
</dbReference>
<dbReference type="Gene3D" id="1.10.287.110">
    <property type="entry name" value="DnaJ domain"/>
    <property type="match status" value="1"/>
</dbReference>
<keyword evidence="2" id="KW-0472">Membrane</keyword>
<accession>A0A7W9X0C4</accession>
<feature type="compositionally biased region" description="Low complexity" evidence="1">
    <location>
        <begin position="163"/>
        <end position="173"/>
    </location>
</feature>
<dbReference type="PRINTS" id="PR00625">
    <property type="entry name" value="JDOMAIN"/>
</dbReference>
<sequence length="311" mass="33706">MAKIHTHYDNLKVSRHAPQEVIRASYKALSQKYHPDKNPGDEKAARIMAVVNSAYNVLADPVRRKEHDEWIASEEWEVEWLESSNAKDGQLRKGGDAGDAPSAHKPRRARLMRDPRWWLGLVTCFVAGAATAVLLFQQPGMMPDALAWSGVQKPVSVLASTPPAAATPVTAPAEPAPAPDSWAGRGTPAIRTLGIAQLVVPDRVPDCSTDLQTLTAPGGEPWPAESAYLPGYPVGNEGAGMQVTINNSANASPVFVKLYDLERRANVRHAFVQPRATFTLDRLTPGKYEVHYQNVVVGAGKGECDSRQPAP</sequence>
<reference evidence="4 5" key="1">
    <citation type="submission" date="2020-08" db="EMBL/GenBank/DDBJ databases">
        <title>The Agave Microbiome: Exploring the role of microbial communities in plant adaptations to desert environments.</title>
        <authorList>
            <person name="Partida-Martinez L.P."/>
        </authorList>
    </citation>
    <scope>NUCLEOTIDE SEQUENCE [LARGE SCALE GENOMIC DNA]</scope>
    <source>
        <strain evidence="4 5">AT3.2</strain>
    </source>
</reference>
<dbReference type="EMBL" id="JACHBX010000002">
    <property type="protein sequence ID" value="MBB6134145.1"/>
    <property type="molecule type" value="Genomic_DNA"/>
</dbReference>
<evidence type="ECO:0000313" key="5">
    <source>
        <dbReference type="Proteomes" id="UP000540787"/>
    </source>
</evidence>
<dbReference type="InterPro" id="IPR001623">
    <property type="entry name" value="DnaJ_domain"/>
</dbReference>
<feature type="region of interest" description="Disordered" evidence="1">
    <location>
        <begin position="87"/>
        <end position="108"/>
    </location>
</feature>
<evidence type="ECO:0000259" key="3">
    <source>
        <dbReference type="PROSITE" id="PS50076"/>
    </source>
</evidence>
<dbReference type="PANTHER" id="PTHR24074">
    <property type="entry name" value="CO-CHAPERONE PROTEIN DJLA"/>
    <property type="match status" value="1"/>
</dbReference>
<protein>
    <recommendedName>
        <fullName evidence="3">J domain-containing protein</fullName>
    </recommendedName>
</protein>
<dbReference type="SMART" id="SM00271">
    <property type="entry name" value="DnaJ"/>
    <property type="match status" value="1"/>
</dbReference>
<dbReference type="RefSeq" id="WP_183554446.1">
    <property type="nucleotide sequence ID" value="NZ_JACHBX010000002.1"/>
</dbReference>
<name>A0A7W9X0C4_9BURK</name>